<keyword evidence="3" id="KW-0732">Signal</keyword>
<dbReference type="InterPro" id="IPR006041">
    <property type="entry name" value="Pollen_Ole_e1_allergen"/>
</dbReference>
<keyword evidence="2" id="KW-1015">Disulfide bond</keyword>
<feature type="signal peptide" evidence="3">
    <location>
        <begin position="1"/>
        <end position="22"/>
    </location>
</feature>
<evidence type="ECO:0000256" key="1">
    <source>
        <dbReference type="ARBA" id="ARBA00010049"/>
    </source>
</evidence>
<gene>
    <name evidence="4" type="ORF">MKW94_028632</name>
</gene>
<dbReference type="Proteomes" id="UP001177140">
    <property type="component" value="Unassembled WGS sequence"/>
</dbReference>
<organism evidence="4 5">
    <name type="scientific">Papaver nudicaule</name>
    <name type="common">Iceland poppy</name>
    <dbReference type="NCBI Taxonomy" id="74823"/>
    <lineage>
        <taxon>Eukaryota</taxon>
        <taxon>Viridiplantae</taxon>
        <taxon>Streptophyta</taxon>
        <taxon>Embryophyta</taxon>
        <taxon>Tracheophyta</taxon>
        <taxon>Spermatophyta</taxon>
        <taxon>Magnoliopsida</taxon>
        <taxon>Ranunculales</taxon>
        <taxon>Papaveraceae</taxon>
        <taxon>Papaveroideae</taxon>
        <taxon>Papaver</taxon>
    </lineage>
</organism>
<dbReference type="Pfam" id="PF01190">
    <property type="entry name" value="Pollen_Ole_e_1"/>
    <property type="match status" value="1"/>
</dbReference>
<accession>A0AA41VHM6</accession>
<dbReference type="EMBL" id="JAJJMA010223876">
    <property type="protein sequence ID" value="MCL7041452.1"/>
    <property type="molecule type" value="Genomic_DNA"/>
</dbReference>
<proteinExistence type="inferred from homology"/>
<comment type="similarity">
    <text evidence="1">Belongs to the Ole e I family.</text>
</comment>
<protein>
    <submittedName>
        <fullName evidence="4">Uncharacterized protein</fullName>
    </submittedName>
</protein>
<reference evidence="4" key="1">
    <citation type="submission" date="2022-03" db="EMBL/GenBank/DDBJ databases">
        <title>A functionally conserved STORR gene fusion in Papaver species that diverged 16.8 million years ago.</title>
        <authorList>
            <person name="Catania T."/>
        </authorList>
    </citation>
    <scope>NUCLEOTIDE SEQUENCE</scope>
    <source>
        <strain evidence="4">S-191538</strain>
    </source>
</reference>
<name>A0AA41VHM6_PAPNU</name>
<evidence type="ECO:0000313" key="5">
    <source>
        <dbReference type="Proteomes" id="UP001177140"/>
    </source>
</evidence>
<sequence length="162" mass="18084">MASSRVLILLALCVLPALLVEAVPLKVPYQVTGRVYCDTCHLGCEHPLVTYIPGAIVKIECKDDNDYQINYSRQGVTDKDGKFTIEVREDHKDDFCFAVLVSSPKTNCKKIVPGLDRVTAILTNDNGLQETSPYRFVNSMGFEHDVRGPRCKGLELMYNSDV</sequence>
<dbReference type="PANTHER" id="PTHR31614:SF5">
    <property type="entry name" value="ALLERGEN-LIKE PROTEIN BRSN20"/>
    <property type="match status" value="1"/>
</dbReference>
<evidence type="ECO:0000256" key="2">
    <source>
        <dbReference type="ARBA" id="ARBA00023157"/>
    </source>
</evidence>
<feature type="chain" id="PRO_5041234276" evidence="3">
    <location>
        <begin position="23"/>
        <end position="162"/>
    </location>
</feature>
<dbReference type="AlphaFoldDB" id="A0AA41VHM6"/>
<keyword evidence="5" id="KW-1185">Reference proteome</keyword>
<dbReference type="PANTHER" id="PTHR31614">
    <property type="entry name" value="PROTEIN DOWNSTREAM OF FLC-RELATED"/>
    <property type="match status" value="1"/>
</dbReference>
<comment type="caution">
    <text evidence="4">The sequence shown here is derived from an EMBL/GenBank/DDBJ whole genome shotgun (WGS) entry which is preliminary data.</text>
</comment>
<evidence type="ECO:0000313" key="4">
    <source>
        <dbReference type="EMBL" id="MCL7041452.1"/>
    </source>
</evidence>
<evidence type="ECO:0000256" key="3">
    <source>
        <dbReference type="SAM" id="SignalP"/>
    </source>
</evidence>